<protein>
    <submittedName>
        <fullName evidence="1">Uncharacterized protein</fullName>
    </submittedName>
</protein>
<gene>
    <name evidence="2" type="ORF">RCL2_002809100</name>
    <name evidence="1" type="ORF">RclHR1_03880009</name>
</gene>
<keyword evidence="3" id="KW-1185">Reference proteome</keyword>
<sequence length="86" mass="10033">MGTSNTNELNKKSSMEIVGSDPWNTTLTFIFINQIVKLNDSKIEFFIRSDWPIEFNYQCQILHATPILYYPRPPLIIALSYNFTVE</sequence>
<evidence type="ECO:0000313" key="1">
    <source>
        <dbReference type="EMBL" id="GBC00499.1"/>
    </source>
</evidence>
<dbReference type="EMBL" id="BLAL01000300">
    <property type="protein sequence ID" value="GET01695.1"/>
    <property type="molecule type" value="Genomic_DNA"/>
</dbReference>
<dbReference type="AlphaFoldDB" id="A0A2Z6S881"/>
<dbReference type="EMBL" id="BEXD01003201">
    <property type="protein sequence ID" value="GBC00499.1"/>
    <property type="molecule type" value="Genomic_DNA"/>
</dbReference>
<evidence type="ECO:0000313" key="3">
    <source>
        <dbReference type="Proteomes" id="UP000247702"/>
    </source>
</evidence>
<dbReference type="Proteomes" id="UP000247702">
    <property type="component" value="Unassembled WGS sequence"/>
</dbReference>
<name>A0A2Z6S881_9GLOM</name>
<evidence type="ECO:0000313" key="2">
    <source>
        <dbReference type="EMBL" id="GET01695.1"/>
    </source>
</evidence>
<comment type="caution">
    <text evidence="1">The sequence shown here is derived from an EMBL/GenBank/DDBJ whole genome shotgun (WGS) entry which is preliminary data.</text>
</comment>
<reference evidence="1 3" key="1">
    <citation type="submission" date="2017-11" db="EMBL/GenBank/DDBJ databases">
        <title>The genome of Rhizophagus clarus HR1 reveals common genetic basis of auxotrophy among arbuscular mycorrhizal fungi.</title>
        <authorList>
            <person name="Kobayashi Y."/>
        </authorList>
    </citation>
    <scope>NUCLEOTIDE SEQUENCE [LARGE SCALE GENOMIC DNA]</scope>
    <source>
        <strain evidence="1 3">HR1</strain>
    </source>
</reference>
<accession>A0A2Z6S881</accession>
<organism evidence="1 3">
    <name type="scientific">Rhizophagus clarus</name>
    <dbReference type="NCBI Taxonomy" id="94130"/>
    <lineage>
        <taxon>Eukaryota</taxon>
        <taxon>Fungi</taxon>
        <taxon>Fungi incertae sedis</taxon>
        <taxon>Mucoromycota</taxon>
        <taxon>Glomeromycotina</taxon>
        <taxon>Glomeromycetes</taxon>
        <taxon>Glomerales</taxon>
        <taxon>Glomeraceae</taxon>
        <taxon>Rhizophagus</taxon>
    </lineage>
</organism>
<reference evidence="2" key="2">
    <citation type="submission" date="2019-10" db="EMBL/GenBank/DDBJ databases">
        <title>Conservation and host-specific expression of non-tandemly repeated heterogenous ribosome RNA gene in arbuscular mycorrhizal fungi.</title>
        <authorList>
            <person name="Maeda T."/>
            <person name="Kobayashi Y."/>
            <person name="Nakagawa T."/>
            <person name="Ezawa T."/>
            <person name="Yamaguchi K."/>
            <person name="Bino T."/>
            <person name="Nishimoto Y."/>
            <person name="Shigenobu S."/>
            <person name="Kawaguchi M."/>
        </authorList>
    </citation>
    <scope>NUCLEOTIDE SEQUENCE</scope>
    <source>
        <strain evidence="2">HR1</strain>
    </source>
</reference>
<proteinExistence type="predicted"/>
<dbReference type="Proteomes" id="UP000615446">
    <property type="component" value="Unassembled WGS sequence"/>
</dbReference>